<dbReference type="Pfam" id="PF13616">
    <property type="entry name" value="Rotamase_3"/>
    <property type="match status" value="1"/>
</dbReference>
<keyword evidence="1" id="KW-0697">Rotamase</keyword>
<dbReference type="SUPFAM" id="SSF54534">
    <property type="entry name" value="FKBP-like"/>
    <property type="match status" value="1"/>
</dbReference>
<evidence type="ECO:0000256" key="2">
    <source>
        <dbReference type="SAM" id="SignalP"/>
    </source>
</evidence>
<evidence type="ECO:0000256" key="1">
    <source>
        <dbReference type="PROSITE-ProRule" id="PRU00278"/>
    </source>
</evidence>
<keyword evidence="5" id="KW-1185">Reference proteome</keyword>
<keyword evidence="2" id="KW-0732">Signal</keyword>
<dbReference type="Proteomes" id="UP000190140">
    <property type="component" value="Unassembled WGS sequence"/>
</dbReference>
<dbReference type="InterPro" id="IPR027304">
    <property type="entry name" value="Trigger_fact/SurA_dom_sf"/>
</dbReference>
<dbReference type="PROSITE" id="PS01096">
    <property type="entry name" value="PPIC_PPIASE_1"/>
    <property type="match status" value="1"/>
</dbReference>
<comment type="caution">
    <text evidence="4">The sequence shown here is derived from an EMBL/GenBank/DDBJ whole genome shotgun (WGS) entry which is preliminary data.</text>
</comment>
<dbReference type="EMBL" id="MZGW01000008">
    <property type="protein sequence ID" value="OPJ55083.1"/>
    <property type="molecule type" value="Genomic_DNA"/>
</dbReference>
<dbReference type="OrthoDB" id="14196at2"/>
<proteinExistence type="predicted"/>
<dbReference type="AlphaFoldDB" id="A0A1V4I543"/>
<dbReference type="InterPro" id="IPR046357">
    <property type="entry name" value="PPIase_dom_sf"/>
</dbReference>
<dbReference type="EC" id="5.2.1.8" evidence="4"/>
<keyword evidence="1 4" id="KW-0413">Isomerase</keyword>
<organism evidence="4 5">
    <name type="scientific">Alkalithermobacter paradoxus</name>
    <dbReference type="NCBI Taxonomy" id="29349"/>
    <lineage>
        <taxon>Bacteria</taxon>
        <taxon>Bacillati</taxon>
        <taxon>Bacillota</taxon>
        <taxon>Clostridia</taxon>
        <taxon>Peptostreptococcales</taxon>
        <taxon>Tepidibacteraceae</taxon>
        <taxon>Alkalithermobacter</taxon>
    </lineage>
</organism>
<feature type="domain" description="PpiC" evidence="3">
    <location>
        <begin position="177"/>
        <end position="283"/>
    </location>
</feature>
<feature type="signal peptide" evidence="2">
    <location>
        <begin position="1"/>
        <end position="21"/>
    </location>
</feature>
<dbReference type="SUPFAM" id="SSF109998">
    <property type="entry name" value="Triger factor/SurA peptide-binding domain-like"/>
    <property type="match status" value="1"/>
</dbReference>
<dbReference type="PANTHER" id="PTHR47245">
    <property type="entry name" value="PEPTIDYLPROLYL ISOMERASE"/>
    <property type="match status" value="1"/>
</dbReference>
<gene>
    <name evidence="4" type="primary">prsA</name>
    <name evidence="4" type="ORF">CLOTH_17480</name>
</gene>
<evidence type="ECO:0000313" key="5">
    <source>
        <dbReference type="Proteomes" id="UP000190140"/>
    </source>
</evidence>
<dbReference type="InterPro" id="IPR000297">
    <property type="entry name" value="PPIase_PpiC"/>
</dbReference>
<protein>
    <submittedName>
        <fullName evidence="4">Foldase protein PrsA</fullName>
        <ecNumber evidence="4">5.2.1.8</ecNumber>
    </submittedName>
</protein>
<accession>A0A1V4I543</accession>
<dbReference type="Gene3D" id="3.10.50.40">
    <property type="match status" value="1"/>
</dbReference>
<dbReference type="Pfam" id="PF13624">
    <property type="entry name" value="SurA_N_3"/>
    <property type="match status" value="1"/>
</dbReference>
<evidence type="ECO:0000259" key="3">
    <source>
        <dbReference type="PROSITE" id="PS50198"/>
    </source>
</evidence>
<sequence>MKKIAAIVLAMVIILSLSACQNVDLSQEVAKVNGQAITLGEYNKRLALQKKNYESIYGGDIWEQEIEEGKTVLDLVKEEILDMMVLEEIIYQVASKEVTVEESEIDEQFKPFKEYIDQDESFKKFMKENKISDEYIKETIKRDITISKYKEKYMDNLNISEEEAKEFFDENKEYYRKEEVKASHILLKTIDESNNPYPEEKINEIKEKAQEILNRVKSGEDFAKLAKEYSEDTGSAQNGGDLGNFKRGVMVPEFEEAAFSLKVGEISDLVKTKFGYHIIKVTEKIDEIPDFSQLKEIIESELKEMKYIDNIERLEKEAKVEKNIEVIK</sequence>
<dbReference type="InterPro" id="IPR050245">
    <property type="entry name" value="PrsA_foldase"/>
</dbReference>
<reference evidence="4 5" key="1">
    <citation type="submission" date="2017-03" db="EMBL/GenBank/DDBJ databases">
        <title>Genome sequence of Clostridium thermoalcaliphilum DSM 7309.</title>
        <authorList>
            <person name="Poehlein A."/>
            <person name="Daniel R."/>
        </authorList>
    </citation>
    <scope>NUCLEOTIDE SEQUENCE [LARGE SCALE GENOMIC DNA]</scope>
    <source>
        <strain evidence="4 5">DSM 7309</strain>
    </source>
</reference>
<name>A0A1V4I543_9FIRM</name>
<dbReference type="PANTHER" id="PTHR47245:SF2">
    <property type="entry name" value="PEPTIDYL-PROLYL CIS-TRANS ISOMERASE HP_0175-RELATED"/>
    <property type="match status" value="1"/>
</dbReference>
<dbReference type="PROSITE" id="PS50198">
    <property type="entry name" value="PPIC_PPIASE_2"/>
    <property type="match status" value="1"/>
</dbReference>
<dbReference type="PROSITE" id="PS51257">
    <property type="entry name" value="PROKAR_LIPOPROTEIN"/>
    <property type="match status" value="1"/>
</dbReference>
<dbReference type="STRING" id="29349.CLOTH_17480"/>
<dbReference type="InterPro" id="IPR023058">
    <property type="entry name" value="PPIase_PpiC_CS"/>
</dbReference>
<dbReference type="Gene3D" id="1.10.4030.10">
    <property type="entry name" value="Porin chaperone SurA, peptide-binding domain"/>
    <property type="match status" value="1"/>
</dbReference>
<dbReference type="RefSeq" id="WP_079413162.1">
    <property type="nucleotide sequence ID" value="NZ_MZGW01000008.1"/>
</dbReference>
<feature type="chain" id="PRO_5038596310" evidence="2">
    <location>
        <begin position="22"/>
        <end position="328"/>
    </location>
</feature>
<evidence type="ECO:0000313" key="4">
    <source>
        <dbReference type="EMBL" id="OPJ55083.1"/>
    </source>
</evidence>
<dbReference type="GO" id="GO:0003755">
    <property type="term" value="F:peptidyl-prolyl cis-trans isomerase activity"/>
    <property type="evidence" value="ECO:0007669"/>
    <property type="project" value="UniProtKB-KW"/>
</dbReference>